<dbReference type="RefSeq" id="XP_024575301.1">
    <property type="nucleotide sequence ID" value="XM_024724422.1"/>
</dbReference>
<organism evidence="1 2">
    <name type="scientific">Plasmopara halstedii</name>
    <name type="common">Downy mildew of sunflower</name>
    <dbReference type="NCBI Taxonomy" id="4781"/>
    <lineage>
        <taxon>Eukaryota</taxon>
        <taxon>Sar</taxon>
        <taxon>Stramenopiles</taxon>
        <taxon>Oomycota</taxon>
        <taxon>Peronosporomycetes</taxon>
        <taxon>Peronosporales</taxon>
        <taxon>Peronosporaceae</taxon>
        <taxon>Plasmopara</taxon>
    </lineage>
</organism>
<dbReference type="Proteomes" id="UP000054928">
    <property type="component" value="Unassembled WGS sequence"/>
</dbReference>
<reference evidence="2" key="1">
    <citation type="submission" date="2014-09" db="EMBL/GenBank/DDBJ databases">
        <authorList>
            <person name="Sharma Rahul"/>
            <person name="Thines Marco"/>
        </authorList>
    </citation>
    <scope>NUCLEOTIDE SEQUENCE [LARGE SCALE GENOMIC DNA]</scope>
</reference>
<proteinExistence type="predicted"/>
<accession>A0A0P1AE66</accession>
<protein>
    <submittedName>
        <fullName evidence="1">Uncharacterized protein</fullName>
    </submittedName>
</protein>
<dbReference type="AlphaFoldDB" id="A0A0P1AE66"/>
<keyword evidence="2" id="KW-1185">Reference proteome</keyword>
<evidence type="ECO:0000313" key="1">
    <source>
        <dbReference type="EMBL" id="CEG38932.1"/>
    </source>
</evidence>
<dbReference type="EMBL" id="CCYD01000322">
    <property type="protein sequence ID" value="CEG38932.1"/>
    <property type="molecule type" value="Genomic_DNA"/>
</dbReference>
<sequence length="62" mass="7177">MTHKSWVLRANWKRKPIGTVVQTWSDRHETQHNTYEVTRPLLYPLHGGLSFLIGPAPKSIIL</sequence>
<name>A0A0P1AE66_PLAHL</name>
<dbReference type="GeneID" id="36404032"/>
<evidence type="ECO:0000313" key="2">
    <source>
        <dbReference type="Proteomes" id="UP000054928"/>
    </source>
</evidence>